<proteinExistence type="predicted"/>
<accession>A0A3P6RGG8</accession>
<dbReference type="EMBL" id="UYRU01009272">
    <property type="protein sequence ID" value="VDK43684.1"/>
    <property type="molecule type" value="Genomic_DNA"/>
</dbReference>
<organism evidence="1 2">
    <name type="scientific">Dibothriocephalus latus</name>
    <name type="common">Fish tapeworm</name>
    <name type="synonym">Diphyllobothrium latum</name>
    <dbReference type="NCBI Taxonomy" id="60516"/>
    <lineage>
        <taxon>Eukaryota</taxon>
        <taxon>Metazoa</taxon>
        <taxon>Spiralia</taxon>
        <taxon>Lophotrochozoa</taxon>
        <taxon>Platyhelminthes</taxon>
        <taxon>Cestoda</taxon>
        <taxon>Eucestoda</taxon>
        <taxon>Diphyllobothriidea</taxon>
        <taxon>Diphyllobothriidae</taxon>
        <taxon>Dibothriocephalus</taxon>
    </lineage>
</organism>
<dbReference type="Proteomes" id="UP000281553">
    <property type="component" value="Unassembled WGS sequence"/>
</dbReference>
<sequence>MDNANADLAECTAETKECHTKSEKSMVYIAITDKTKWASVEFSVGGVAKATLTIAELEAGKPASPVTEPPKGTKGTDNKLEISSVVVPCIPEAVTLIKKALNVNDTPLNKNPACSSTKDNCYTITNEYYPVYVKAEMKEAARILTMKDYTNILKATFKPLTGNSNSAVSWMSHSFALMLTNAAMMLLLH</sequence>
<protein>
    <submittedName>
        <fullName evidence="1">Uncharacterized protein</fullName>
    </submittedName>
</protein>
<dbReference type="AlphaFoldDB" id="A0A3P6RGG8"/>
<gene>
    <name evidence="1" type="ORF">DILT_LOCUS1394</name>
</gene>
<reference evidence="1 2" key="1">
    <citation type="submission" date="2018-11" db="EMBL/GenBank/DDBJ databases">
        <authorList>
            <consortium name="Pathogen Informatics"/>
        </authorList>
    </citation>
    <scope>NUCLEOTIDE SEQUENCE [LARGE SCALE GENOMIC DNA]</scope>
</reference>
<evidence type="ECO:0000313" key="2">
    <source>
        <dbReference type="Proteomes" id="UP000281553"/>
    </source>
</evidence>
<evidence type="ECO:0000313" key="1">
    <source>
        <dbReference type="EMBL" id="VDK43684.1"/>
    </source>
</evidence>
<keyword evidence="2" id="KW-1185">Reference proteome</keyword>
<name>A0A3P6RGG8_DIBLA</name>